<evidence type="ECO:0000313" key="3">
    <source>
        <dbReference type="EMBL" id="MDC8831937.1"/>
    </source>
</evidence>
<dbReference type="Pfam" id="PF21028">
    <property type="entry name" value="DUF1285_C"/>
    <property type="match status" value="1"/>
</dbReference>
<evidence type="ECO:0000313" key="4">
    <source>
        <dbReference type="Proteomes" id="UP001218788"/>
    </source>
</evidence>
<dbReference type="InterPro" id="IPR048341">
    <property type="entry name" value="DUF1285_N"/>
</dbReference>
<dbReference type="Gene3D" id="3.10.540.10">
    <property type="entry name" value="duf1285 like domain"/>
    <property type="match status" value="1"/>
</dbReference>
<dbReference type="Gene3D" id="2.30.270.10">
    <property type="entry name" value="duf1285 protein"/>
    <property type="match status" value="1"/>
</dbReference>
<dbReference type="PIRSF" id="PIRSF029557">
    <property type="entry name" value="UCP029557"/>
    <property type="match status" value="1"/>
</dbReference>
<gene>
    <name evidence="3" type="ORF">OIK42_14355</name>
</gene>
<dbReference type="Pfam" id="PF06938">
    <property type="entry name" value="DUF1285_N"/>
    <property type="match status" value="1"/>
</dbReference>
<organism evidence="3 4">
    <name type="scientific">Alteromonas gilva</name>
    <dbReference type="NCBI Taxonomy" id="2987522"/>
    <lineage>
        <taxon>Bacteria</taxon>
        <taxon>Pseudomonadati</taxon>
        <taxon>Pseudomonadota</taxon>
        <taxon>Gammaproteobacteria</taxon>
        <taxon>Alteromonadales</taxon>
        <taxon>Alteromonadaceae</taxon>
        <taxon>Alteromonas/Salinimonas group</taxon>
        <taxon>Alteromonas</taxon>
    </lineage>
</organism>
<evidence type="ECO:0000259" key="2">
    <source>
        <dbReference type="Pfam" id="PF21028"/>
    </source>
</evidence>
<comment type="caution">
    <text evidence="3">The sequence shown here is derived from an EMBL/GenBank/DDBJ whole genome shotgun (WGS) entry which is preliminary data.</text>
</comment>
<dbReference type="InterPro" id="IPR023361">
    <property type="entry name" value="DUF1285_beta_roll_sf"/>
</dbReference>
<sequence>MDLKTLSSQIENFDAAPPFDQWHPPFCGDIDMTIKADGSWWYMGSPIGREKLVKLFANVLLRDGDDYYLKTPAELVRIQVEDAPYVITQWQQHHTDNGDVIEVSTNLGHKVLLGETHPLSFDDSNPENPRLYVDIHRGLKALVHRNVYYQWIALGQQQVIDDQTHLMLFSGGAAFSLGQC</sequence>
<name>A0ABT5L7W9_9ALTE</name>
<reference evidence="3 4" key="1">
    <citation type="submission" date="2022-10" db="EMBL/GenBank/DDBJ databases">
        <title>Alteromonas sp. chi3 Genome sequencing.</title>
        <authorList>
            <person name="Park S."/>
        </authorList>
    </citation>
    <scope>NUCLEOTIDE SEQUENCE [LARGE SCALE GENOMIC DNA]</scope>
    <source>
        <strain evidence="4">chi3</strain>
    </source>
</reference>
<dbReference type="InterPro" id="IPR010707">
    <property type="entry name" value="DUF1285"/>
</dbReference>
<dbReference type="RefSeq" id="WP_273641720.1">
    <property type="nucleotide sequence ID" value="NZ_JAQQXP010000002.1"/>
</dbReference>
<proteinExistence type="predicted"/>
<feature type="domain" description="DUF1285" evidence="2">
    <location>
        <begin position="84"/>
        <end position="177"/>
    </location>
</feature>
<evidence type="ECO:0000259" key="1">
    <source>
        <dbReference type="Pfam" id="PF06938"/>
    </source>
</evidence>
<protein>
    <submittedName>
        <fullName evidence="3">DUF1285 domain-containing protein</fullName>
    </submittedName>
</protein>
<dbReference type="Proteomes" id="UP001218788">
    <property type="component" value="Unassembled WGS sequence"/>
</dbReference>
<dbReference type="InterPro" id="IPR048342">
    <property type="entry name" value="DUF1285_C"/>
</dbReference>
<dbReference type="EMBL" id="JAQQXP010000002">
    <property type="protein sequence ID" value="MDC8831937.1"/>
    <property type="molecule type" value="Genomic_DNA"/>
</dbReference>
<accession>A0ABT5L7W9</accession>
<feature type="domain" description="DUF1285" evidence="1">
    <location>
        <begin position="17"/>
        <end position="83"/>
    </location>
</feature>
<keyword evidence="4" id="KW-1185">Reference proteome</keyword>